<protein>
    <submittedName>
        <fullName evidence="2">Uncharacterized protein</fullName>
    </submittedName>
</protein>
<organism evidence="2 3">
    <name type="scientific">Sporolactobacillus shoreicorticis</name>
    <dbReference type="NCBI Taxonomy" id="1923877"/>
    <lineage>
        <taxon>Bacteria</taxon>
        <taxon>Bacillati</taxon>
        <taxon>Bacillota</taxon>
        <taxon>Bacilli</taxon>
        <taxon>Bacillales</taxon>
        <taxon>Sporolactobacillaceae</taxon>
        <taxon>Sporolactobacillus</taxon>
    </lineage>
</organism>
<evidence type="ECO:0000313" key="2">
    <source>
        <dbReference type="EMBL" id="MFD2694636.1"/>
    </source>
</evidence>
<dbReference type="Proteomes" id="UP001597399">
    <property type="component" value="Unassembled WGS sequence"/>
</dbReference>
<keyword evidence="1" id="KW-0472">Membrane</keyword>
<keyword evidence="1" id="KW-1133">Transmembrane helix</keyword>
<keyword evidence="1" id="KW-0812">Transmembrane</keyword>
<feature type="transmembrane region" description="Helical" evidence="1">
    <location>
        <begin position="30"/>
        <end position="46"/>
    </location>
</feature>
<evidence type="ECO:0000313" key="3">
    <source>
        <dbReference type="Proteomes" id="UP001597399"/>
    </source>
</evidence>
<proteinExistence type="predicted"/>
<gene>
    <name evidence="2" type="ORF">ACFSUE_13530</name>
</gene>
<evidence type="ECO:0000256" key="1">
    <source>
        <dbReference type="SAM" id="Phobius"/>
    </source>
</evidence>
<comment type="caution">
    <text evidence="2">The sequence shown here is derived from an EMBL/GenBank/DDBJ whole genome shotgun (WGS) entry which is preliminary data.</text>
</comment>
<reference evidence="3" key="1">
    <citation type="journal article" date="2019" name="Int. J. Syst. Evol. Microbiol.">
        <title>The Global Catalogue of Microorganisms (GCM) 10K type strain sequencing project: providing services to taxonomists for standard genome sequencing and annotation.</title>
        <authorList>
            <consortium name="The Broad Institute Genomics Platform"/>
            <consortium name="The Broad Institute Genome Sequencing Center for Infectious Disease"/>
            <person name="Wu L."/>
            <person name="Ma J."/>
        </authorList>
    </citation>
    <scope>NUCLEOTIDE SEQUENCE [LARGE SCALE GENOMIC DNA]</scope>
    <source>
        <strain evidence="3">TISTR 2466</strain>
    </source>
</reference>
<dbReference type="RefSeq" id="WP_253063438.1">
    <property type="nucleotide sequence ID" value="NZ_JAMXWM010000021.1"/>
</dbReference>
<sequence length="54" mass="5897">MDKKERATIMGIGVIGGLITGFVFKTVYPCLVSGILVSAIITVMLTQKQKKIRE</sequence>
<name>A0ABW5S4S5_9BACL</name>
<dbReference type="EMBL" id="JBHUMQ010000028">
    <property type="protein sequence ID" value="MFD2694636.1"/>
    <property type="molecule type" value="Genomic_DNA"/>
</dbReference>
<feature type="transmembrane region" description="Helical" evidence="1">
    <location>
        <begin position="7"/>
        <end position="24"/>
    </location>
</feature>
<keyword evidence="3" id="KW-1185">Reference proteome</keyword>
<accession>A0ABW5S4S5</accession>